<protein>
    <submittedName>
        <fullName evidence="2">HD domain-containing protein</fullName>
    </submittedName>
</protein>
<comment type="caution">
    <text evidence="2">The sequence shown here is derived from an EMBL/GenBank/DDBJ whole genome shotgun (WGS) entry which is preliminary data.</text>
</comment>
<dbReference type="Gene3D" id="1.10.3210.10">
    <property type="entry name" value="Hypothetical protein af1432"/>
    <property type="match status" value="1"/>
</dbReference>
<dbReference type="SUPFAM" id="SSF109604">
    <property type="entry name" value="HD-domain/PDEase-like"/>
    <property type="match status" value="1"/>
</dbReference>
<proteinExistence type="predicted"/>
<dbReference type="Proteomes" id="UP000320239">
    <property type="component" value="Unassembled WGS sequence"/>
</dbReference>
<sequence>MILETDVGEARELAHELLGELPERWQHTAGVARCAEAVAGTVPIGDVPVLLAAAWLHDIGYAPPLHDSGFHPLDGARHLLARNWPIRLAGLVAHHSEARCVADRRGLGAALAAFPRENSPVTDALTYADQSVGPYGRPMTFDERLDDMLRRHGPASPNAAAHAERAPRLRAAVQRVQERLAGTGPAA</sequence>
<dbReference type="RefSeq" id="WP_122978278.1">
    <property type="nucleotide sequence ID" value="NZ_BOMX01000149.1"/>
</dbReference>
<dbReference type="CDD" id="cd00077">
    <property type="entry name" value="HDc"/>
    <property type="match status" value="1"/>
</dbReference>
<reference evidence="2 3" key="1">
    <citation type="submission" date="2019-06" db="EMBL/GenBank/DDBJ databases">
        <title>Sequencing the genomes of 1000 actinobacteria strains.</title>
        <authorList>
            <person name="Klenk H.-P."/>
        </authorList>
    </citation>
    <scope>NUCLEOTIDE SEQUENCE [LARGE SCALE GENOMIC DNA]</scope>
    <source>
        <strain evidence="2 3">DSM 43866</strain>
    </source>
</reference>
<dbReference type="AlphaFoldDB" id="A0A561VIB3"/>
<gene>
    <name evidence="2" type="ORF">FHX34_10657</name>
</gene>
<organism evidence="2 3">
    <name type="scientific">Actinoplanes teichomyceticus</name>
    <dbReference type="NCBI Taxonomy" id="1867"/>
    <lineage>
        <taxon>Bacteria</taxon>
        <taxon>Bacillati</taxon>
        <taxon>Actinomycetota</taxon>
        <taxon>Actinomycetes</taxon>
        <taxon>Micromonosporales</taxon>
        <taxon>Micromonosporaceae</taxon>
        <taxon>Actinoplanes</taxon>
    </lineage>
</organism>
<feature type="domain" description="HD" evidence="1">
    <location>
        <begin position="24"/>
        <end position="99"/>
    </location>
</feature>
<evidence type="ECO:0000313" key="2">
    <source>
        <dbReference type="EMBL" id="TWG11327.1"/>
    </source>
</evidence>
<dbReference type="EMBL" id="VIWY01000006">
    <property type="protein sequence ID" value="TWG11327.1"/>
    <property type="molecule type" value="Genomic_DNA"/>
</dbReference>
<keyword evidence="3" id="KW-1185">Reference proteome</keyword>
<evidence type="ECO:0000313" key="3">
    <source>
        <dbReference type="Proteomes" id="UP000320239"/>
    </source>
</evidence>
<dbReference type="InterPro" id="IPR003607">
    <property type="entry name" value="HD/PDEase_dom"/>
</dbReference>
<accession>A0A561VIB3</accession>
<dbReference type="Pfam" id="PF01966">
    <property type="entry name" value="HD"/>
    <property type="match status" value="1"/>
</dbReference>
<dbReference type="InterPro" id="IPR006674">
    <property type="entry name" value="HD_domain"/>
</dbReference>
<dbReference type="OrthoDB" id="2989229at2"/>
<evidence type="ECO:0000259" key="1">
    <source>
        <dbReference type="Pfam" id="PF01966"/>
    </source>
</evidence>
<name>A0A561VIB3_ACTTI</name>